<evidence type="ECO:0000256" key="1">
    <source>
        <dbReference type="SAM" id="MobiDB-lite"/>
    </source>
</evidence>
<evidence type="ECO:0000313" key="2">
    <source>
        <dbReference type="EMBL" id="CAH1991996.1"/>
    </source>
</evidence>
<dbReference type="OrthoDB" id="10276807at2759"/>
<keyword evidence="3" id="KW-1185">Reference proteome</keyword>
<name>A0A9P0PPF9_ACAOB</name>
<dbReference type="Proteomes" id="UP001152888">
    <property type="component" value="Unassembled WGS sequence"/>
</dbReference>
<dbReference type="AlphaFoldDB" id="A0A9P0PPF9"/>
<comment type="caution">
    <text evidence="2">The sequence shown here is derived from an EMBL/GenBank/DDBJ whole genome shotgun (WGS) entry which is preliminary data.</text>
</comment>
<sequence length="65" mass="7327">MGQQTPKKGWKAHSGSFRGSTGWTQLDLSFGSFIWRTTSKGERSDALPHAAQHRHRIALPPLQER</sequence>
<feature type="region of interest" description="Disordered" evidence="1">
    <location>
        <begin position="41"/>
        <end position="65"/>
    </location>
</feature>
<organism evidence="2 3">
    <name type="scientific">Acanthoscelides obtectus</name>
    <name type="common">Bean weevil</name>
    <name type="synonym">Bruchus obtectus</name>
    <dbReference type="NCBI Taxonomy" id="200917"/>
    <lineage>
        <taxon>Eukaryota</taxon>
        <taxon>Metazoa</taxon>
        <taxon>Ecdysozoa</taxon>
        <taxon>Arthropoda</taxon>
        <taxon>Hexapoda</taxon>
        <taxon>Insecta</taxon>
        <taxon>Pterygota</taxon>
        <taxon>Neoptera</taxon>
        <taxon>Endopterygota</taxon>
        <taxon>Coleoptera</taxon>
        <taxon>Polyphaga</taxon>
        <taxon>Cucujiformia</taxon>
        <taxon>Chrysomeloidea</taxon>
        <taxon>Chrysomelidae</taxon>
        <taxon>Bruchinae</taxon>
        <taxon>Bruchini</taxon>
        <taxon>Acanthoscelides</taxon>
    </lineage>
</organism>
<feature type="region of interest" description="Disordered" evidence="1">
    <location>
        <begin position="1"/>
        <end position="20"/>
    </location>
</feature>
<accession>A0A9P0PPF9</accession>
<evidence type="ECO:0000313" key="3">
    <source>
        <dbReference type="Proteomes" id="UP001152888"/>
    </source>
</evidence>
<proteinExistence type="predicted"/>
<dbReference type="EMBL" id="CAKOFQ010007130">
    <property type="protein sequence ID" value="CAH1991996.1"/>
    <property type="molecule type" value="Genomic_DNA"/>
</dbReference>
<reference evidence="2" key="1">
    <citation type="submission" date="2022-03" db="EMBL/GenBank/DDBJ databases">
        <authorList>
            <person name="Sayadi A."/>
        </authorList>
    </citation>
    <scope>NUCLEOTIDE SEQUENCE</scope>
</reference>
<protein>
    <submittedName>
        <fullName evidence="2">Uncharacterized protein</fullName>
    </submittedName>
</protein>
<gene>
    <name evidence="2" type="ORF">ACAOBT_LOCUS20606</name>
</gene>